<evidence type="ECO:0000313" key="2">
    <source>
        <dbReference type="Proteomes" id="UP000232455"/>
    </source>
</evidence>
<dbReference type="Proteomes" id="UP000232455">
    <property type="component" value="Unassembled WGS sequence"/>
</dbReference>
<reference evidence="1 2" key="1">
    <citation type="submission" date="2017-11" db="EMBL/GenBank/DDBJ databases">
        <title>Genome sequencing of a diverse group of Pseudomonas species.</title>
        <authorList>
            <person name="Loper J."/>
        </authorList>
    </citation>
    <scope>NUCLEOTIDE SEQUENCE [LARGE SCALE GENOMIC DNA]</scope>
    <source>
        <strain evidence="1 2">LMG 25716</strain>
    </source>
</reference>
<sequence length="125" mass="14031">MSIVETKVVDIIAVPEWEPENVILVITDHLEWGDKAQQSEHLLLLQEKVNSYVAFIESGELLESYPPAKDKLPIIRVNGLYELPAQGETFVDRVTDLLKGAGIGFEFVLKESEKIRNMLLPVSKG</sequence>
<dbReference type="Pfam" id="PF20212">
    <property type="entry name" value="DUF6572"/>
    <property type="match status" value="1"/>
</dbReference>
<protein>
    <submittedName>
        <fullName evidence="1">Uncharacterized protein</fullName>
    </submittedName>
</protein>
<gene>
    <name evidence="1" type="ORF">ATI02_2333</name>
</gene>
<dbReference type="InterPro" id="IPR046702">
    <property type="entry name" value="DUF6572"/>
</dbReference>
<name>A0ABX4PXY2_9PSED</name>
<evidence type="ECO:0000313" key="1">
    <source>
        <dbReference type="EMBL" id="PKA69481.1"/>
    </source>
</evidence>
<comment type="caution">
    <text evidence="1">The sequence shown here is derived from an EMBL/GenBank/DDBJ whole genome shotgun (WGS) entry which is preliminary data.</text>
</comment>
<proteinExistence type="predicted"/>
<dbReference type="RefSeq" id="WP_100846332.1">
    <property type="nucleotide sequence ID" value="NZ_PHHE01000001.1"/>
</dbReference>
<accession>A0ABX4PXY2</accession>
<keyword evidence="2" id="KW-1185">Reference proteome</keyword>
<organism evidence="1 2">
    <name type="scientific">Pseudomonas baetica</name>
    <dbReference type="NCBI Taxonomy" id="674054"/>
    <lineage>
        <taxon>Bacteria</taxon>
        <taxon>Pseudomonadati</taxon>
        <taxon>Pseudomonadota</taxon>
        <taxon>Gammaproteobacteria</taxon>
        <taxon>Pseudomonadales</taxon>
        <taxon>Pseudomonadaceae</taxon>
        <taxon>Pseudomonas</taxon>
    </lineage>
</organism>
<dbReference type="EMBL" id="PHHE01000001">
    <property type="protein sequence ID" value="PKA69481.1"/>
    <property type="molecule type" value="Genomic_DNA"/>
</dbReference>